<dbReference type="PRINTS" id="PR00412">
    <property type="entry name" value="EPOXHYDRLASE"/>
</dbReference>
<dbReference type="Gene3D" id="3.40.50.1820">
    <property type="entry name" value="alpha/beta hydrolase"/>
    <property type="match status" value="1"/>
</dbReference>
<dbReference type="InterPro" id="IPR000073">
    <property type="entry name" value="AB_hydrolase_1"/>
</dbReference>
<dbReference type="PRINTS" id="PR00111">
    <property type="entry name" value="ABHYDROLASE"/>
</dbReference>
<evidence type="ECO:0000313" key="5">
    <source>
        <dbReference type="Proteomes" id="UP001214201"/>
    </source>
</evidence>
<name>A0A2S7DRN3_9XANT</name>
<dbReference type="SUPFAM" id="SSF53474">
    <property type="entry name" value="alpha/beta-Hydrolases"/>
    <property type="match status" value="1"/>
</dbReference>
<dbReference type="RefSeq" id="WP_104603372.1">
    <property type="nucleotide sequence ID" value="NZ_CP082213.1"/>
</dbReference>
<sequence>MTSRILPLSDGRQVHYLEQGRGEPLVLVHGVGMQAAAWGPQIDRFAGTFRVVAVDMPGHGQSSLLPGEPALTDYVSWMSAFISALNLGPVNLAGHSMGALIAAGVAIERPDLVKRLAVINGVHLRTEAARAAVIARSNELVSGRLDVDTPLQRWFCEESTDASLVEDVRSWLENVDMQGYAAAYRAFARGDASYASRWNEVTCPALALTGADDGNSTPAMAETMARLARNAKAVVIPDERHMVNLTAPAKVNAAMAEWLETTTR</sequence>
<dbReference type="AlphaFoldDB" id="A0A2S7DRN3"/>
<proteinExistence type="predicted"/>
<dbReference type="GO" id="GO:0016787">
    <property type="term" value="F:hydrolase activity"/>
    <property type="evidence" value="ECO:0007669"/>
    <property type="project" value="UniProtKB-KW"/>
</dbReference>
<evidence type="ECO:0000313" key="4">
    <source>
        <dbReference type="Proteomes" id="UP000239561"/>
    </source>
</evidence>
<protein>
    <submittedName>
        <fullName evidence="2">Alpha/beta hydrolase</fullName>
    </submittedName>
</protein>
<dbReference type="PANTHER" id="PTHR43798">
    <property type="entry name" value="MONOACYLGLYCEROL LIPASE"/>
    <property type="match status" value="1"/>
</dbReference>
<dbReference type="EMBL" id="CP082214">
    <property type="protein sequence ID" value="WDM70786.1"/>
    <property type="molecule type" value="Genomic_DNA"/>
</dbReference>
<dbReference type="Proteomes" id="UP000239561">
    <property type="component" value="Unassembled WGS sequence"/>
</dbReference>
<reference evidence="2 4" key="1">
    <citation type="submission" date="2016-08" db="EMBL/GenBank/DDBJ databases">
        <authorList>
            <person name="Seilhamer J.J."/>
        </authorList>
    </citation>
    <scope>NUCLEOTIDE SEQUENCE [LARGE SCALE GENOMIC DNA]</scope>
    <source>
        <strain evidence="2 4">CFBP2542</strain>
    </source>
</reference>
<accession>A0A2S7DRN3</accession>
<dbReference type="InterPro" id="IPR050266">
    <property type="entry name" value="AB_hydrolase_sf"/>
</dbReference>
<feature type="domain" description="AB hydrolase-1" evidence="1">
    <location>
        <begin position="25"/>
        <end position="254"/>
    </location>
</feature>
<dbReference type="InterPro" id="IPR000639">
    <property type="entry name" value="Epox_hydrolase-like"/>
</dbReference>
<reference evidence="3 5" key="2">
    <citation type="submission" date="2021-08" db="EMBL/GenBank/DDBJ databases">
        <title>Genome sequences of Xanthomonas cucurbitae isolates from 5 Midwestern US states.</title>
        <authorList>
            <person name="Hind S.R."/>
        </authorList>
    </citation>
    <scope>NUCLEOTIDE SEQUENCE [LARGE SCALE GENOMIC DNA]</scope>
    <source>
        <strain evidence="3 5">OH_261</strain>
    </source>
</reference>
<gene>
    <name evidence="3" type="ORF">K6978_15540</name>
    <name evidence="2" type="ORF">XcuCFBP2542_09610</name>
</gene>
<dbReference type="Pfam" id="PF12697">
    <property type="entry name" value="Abhydrolase_6"/>
    <property type="match status" value="1"/>
</dbReference>
<dbReference type="EMBL" id="MDED01000015">
    <property type="protein sequence ID" value="PPU76486.1"/>
    <property type="molecule type" value="Genomic_DNA"/>
</dbReference>
<keyword evidence="2" id="KW-0378">Hydrolase</keyword>
<dbReference type="OrthoDB" id="9814966at2"/>
<evidence type="ECO:0000313" key="3">
    <source>
        <dbReference type="EMBL" id="WDM70786.1"/>
    </source>
</evidence>
<keyword evidence="5" id="KW-1185">Reference proteome</keyword>
<evidence type="ECO:0000313" key="2">
    <source>
        <dbReference type="EMBL" id="PPU76486.1"/>
    </source>
</evidence>
<dbReference type="Proteomes" id="UP001214201">
    <property type="component" value="Chromosome"/>
</dbReference>
<dbReference type="InterPro" id="IPR029058">
    <property type="entry name" value="AB_hydrolase_fold"/>
</dbReference>
<organism evidence="2 4">
    <name type="scientific">Xanthomonas cucurbitae</name>
    <dbReference type="NCBI Taxonomy" id="56453"/>
    <lineage>
        <taxon>Bacteria</taxon>
        <taxon>Pseudomonadati</taxon>
        <taxon>Pseudomonadota</taxon>
        <taxon>Gammaproteobacteria</taxon>
        <taxon>Lysobacterales</taxon>
        <taxon>Lysobacteraceae</taxon>
        <taxon>Xanthomonas</taxon>
    </lineage>
</organism>
<evidence type="ECO:0000259" key="1">
    <source>
        <dbReference type="Pfam" id="PF12697"/>
    </source>
</evidence>